<accession>K1TNQ3</accession>
<feature type="non-terminal residue" evidence="2">
    <location>
        <position position="118"/>
    </location>
</feature>
<reference evidence="2" key="1">
    <citation type="journal article" date="2013" name="Environ. Microbiol.">
        <title>Microbiota from the distal guts of lean and obese adolescents exhibit partial functional redundancy besides clear differences in community structure.</title>
        <authorList>
            <person name="Ferrer M."/>
            <person name="Ruiz A."/>
            <person name="Lanza F."/>
            <person name="Haange S.B."/>
            <person name="Oberbach A."/>
            <person name="Till H."/>
            <person name="Bargiela R."/>
            <person name="Campoy C."/>
            <person name="Segura M.T."/>
            <person name="Richter M."/>
            <person name="von Bergen M."/>
            <person name="Seifert J."/>
            <person name="Suarez A."/>
        </authorList>
    </citation>
    <scope>NUCLEOTIDE SEQUENCE</scope>
</reference>
<dbReference type="InterPro" id="IPR027417">
    <property type="entry name" value="P-loop_NTPase"/>
</dbReference>
<gene>
    <name evidence="2" type="ORF">LEA_07360</name>
</gene>
<comment type="caution">
    <text evidence="2">The sequence shown here is derived from an EMBL/GenBank/DDBJ whole genome shotgun (WGS) entry which is preliminary data.</text>
</comment>
<name>K1TNQ3_9ZZZZ</name>
<proteinExistence type="predicted"/>
<dbReference type="Gene3D" id="3.40.50.300">
    <property type="entry name" value="P-loop containing nucleotide triphosphate hydrolases"/>
    <property type="match status" value="1"/>
</dbReference>
<organism evidence="2">
    <name type="scientific">human gut metagenome</name>
    <dbReference type="NCBI Taxonomy" id="408170"/>
    <lineage>
        <taxon>unclassified sequences</taxon>
        <taxon>metagenomes</taxon>
        <taxon>organismal metagenomes</taxon>
    </lineage>
</organism>
<sequence>MESISGGCDCDTHQRRMRTKLISLAMQGFDRVIIEPSGIFDVDEFFDILHDEPLDKWYRMGNVIAIVDAKQEQQLSPQSAYLLASETANAGMVVLSRSQLATPAEMDSTVNYLNHALE</sequence>
<evidence type="ECO:0000259" key="1">
    <source>
        <dbReference type="Pfam" id="PF02492"/>
    </source>
</evidence>
<feature type="domain" description="CobW/HypB/UreG nucleotide-binding" evidence="1">
    <location>
        <begin position="3"/>
        <end position="108"/>
    </location>
</feature>
<dbReference type="AlphaFoldDB" id="K1TNQ3"/>
<dbReference type="Pfam" id="PF02492">
    <property type="entry name" value="cobW"/>
    <property type="match status" value="1"/>
</dbReference>
<dbReference type="EMBL" id="AJWY01004844">
    <property type="protein sequence ID" value="EKC71253.1"/>
    <property type="molecule type" value="Genomic_DNA"/>
</dbReference>
<protein>
    <submittedName>
        <fullName evidence="2">GTPases (G3E family)</fullName>
    </submittedName>
</protein>
<evidence type="ECO:0000313" key="2">
    <source>
        <dbReference type="EMBL" id="EKC71253.1"/>
    </source>
</evidence>
<dbReference type="InterPro" id="IPR003495">
    <property type="entry name" value="CobW/HypB/UreG_nucleotide-bd"/>
</dbReference>